<dbReference type="GO" id="GO:0055085">
    <property type="term" value="P:transmembrane transport"/>
    <property type="evidence" value="ECO:0007669"/>
    <property type="project" value="InterPro"/>
</dbReference>
<feature type="domain" description="ABC transmembrane type-1" evidence="8">
    <location>
        <begin position="71"/>
        <end position="262"/>
    </location>
</feature>
<dbReference type="InterPro" id="IPR000515">
    <property type="entry name" value="MetI-like"/>
</dbReference>
<evidence type="ECO:0000259" key="8">
    <source>
        <dbReference type="PROSITE" id="PS50928"/>
    </source>
</evidence>
<sequence>MNSKKCRSFAVNSLILILSVFALFPLFWICITAMKTQGEILREPLSITPNLQALRENMTEVWGRADWLLYYRNTIILTISVWAVQMVVAIPAAYAFAILKFRGAGIFFLLVLMRLMISPESTMLSNYMTVLHLGAYDTMFGIMLPYIVSAQAVFMFRQAFRQLPPALYDSAKIDGCGDFHYMIRIGVPLIKPYITAFSIITCVYQWNAFFWPMLITKTPEKRILPIAMTFFGLQAESGSEWGLTMTAAILVSFPLLLLFVIFQKQFVNSFVTSGIK</sequence>
<dbReference type="EMBL" id="DXBC01000156">
    <property type="protein sequence ID" value="HIZ80055.1"/>
    <property type="molecule type" value="Genomic_DNA"/>
</dbReference>
<feature type="transmembrane region" description="Helical" evidence="7">
    <location>
        <begin position="193"/>
        <end position="215"/>
    </location>
</feature>
<dbReference type="InterPro" id="IPR035906">
    <property type="entry name" value="MetI-like_sf"/>
</dbReference>
<feature type="transmembrane region" description="Helical" evidence="7">
    <location>
        <begin position="138"/>
        <end position="156"/>
    </location>
</feature>
<feature type="transmembrane region" description="Helical" evidence="7">
    <location>
        <begin position="75"/>
        <end position="94"/>
    </location>
</feature>
<gene>
    <name evidence="9" type="ORF">IAA17_09750</name>
</gene>
<comment type="subcellular location">
    <subcellularLocation>
        <location evidence="1 7">Cell membrane</location>
        <topology evidence="1 7">Multi-pass membrane protein</topology>
    </subcellularLocation>
</comment>
<evidence type="ECO:0000256" key="4">
    <source>
        <dbReference type="ARBA" id="ARBA00022692"/>
    </source>
</evidence>
<dbReference type="Pfam" id="PF00528">
    <property type="entry name" value="BPD_transp_1"/>
    <property type="match status" value="1"/>
</dbReference>
<name>A0A9D2GJ04_9FIRM</name>
<keyword evidence="4 7" id="KW-0812">Transmembrane</keyword>
<comment type="similarity">
    <text evidence="7">Belongs to the binding-protein-dependent transport system permease family.</text>
</comment>
<evidence type="ECO:0000313" key="9">
    <source>
        <dbReference type="EMBL" id="HIZ80055.1"/>
    </source>
</evidence>
<dbReference type="CDD" id="cd06261">
    <property type="entry name" value="TM_PBP2"/>
    <property type="match status" value="1"/>
</dbReference>
<comment type="caution">
    <text evidence="9">The sequence shown here is derived from an EMBL/GenBank/DDBJ whole genome shotgun (WGS) entry which is preliminary data.</text>
</comment>
<dbReference type="PROSITE" id="PS50928">
    <property type="entry name" value="ABC_TM1"/>
    <property type="match status" value="1"/>
</dbReference>
<organism evidence="9 10">
    <name type="scientific">Candidatus Lachnoclostridium stercorigallinarum</name>
    <dbReference type="NCBI Taxonomy" id="2838634"/>
    <lineage>
        <taxon>Bacteria</taxon>
        <taxon>Bacillati</taxon>
        <taxon>Bacillota</taxon>
        <taxon>Clostridia</taxon>
        <taxon>Lachnospirales</taxon>
        <taxon>Lachnospiraceae</taxon>
    </lineage>
</organism>
<evidence type="ECO:0000256" key="5">
    <source>
        <dbReference type="ARBA" id="ARBA00022989"/>
    </source>
</evidence>
<reference evidence="9" key="1">
    <citation type="journal article" date="2021" name="PeerJ">
        <title>Extensive microbial diversity within the chicken gut microbiome revealed by metagenomics and culture.</title>
        <authorList>
            <person name="Gilroy R."/>
            <person name="Ravi A."/>
            <person name="Getino M."/>
            <person name="Pursley I."/>
            <person name="Horton D.L."/>
            <person name="Alikhan N.F."/>
            <person name="Baker D."/>
            <person name="Gharbi K."/>
            <person name="Hall N."/>
            <person name="Watson M."/>
            <person name="Adriaenssens E.M."/>
            <person name="Foster-Nyarko E."/>
            <person name="Jarju S."/>
            <person name="Secka A."/>
            <person name="Antonio M."/>
            <person name="Oren A."/>
            <person name="Chaudhuri R.R."/>
            <person name="La Ragione R."/>
            <person name="Hildebrand F."/>
            <person name="Pallen M.J."/>
        </authorList>
    </citation>
    <scope>NUCLEOTIDE SEQUENCE</scope>
    <source>
        <strain evidence="9">ChiBcec1-1093</strain>
    </source>
</reference>
<keyword evidence="6 7" id="KW-0472">Membrane</keyword>
<evidence type="ECO:0000256" key="1">
    <source>
        <dbReference type="ARBA" id="ARBA00004651"/>
    </source>
</evidence>
<evidence type="ECO:0000256" key="3">
    <source>
        <dbReference type="ARBA" id="ARBA00022475"/>
    </source>
</evidence>
<protein>
    <submittedName>
        <fullName evidence="9">Carbohydrate ABC transporter permease</fullName>
    </submittedName>
</protein>
<evidence type="ECO:0000256" key="6">
    <source>
        <dbReference type="ARBA" id="ARBA00023136"/>
    </source>
</evidence>
<feature type="transmembrane region" description="Helical" evidence="7">
    <location>
        <begin position="12"/>
        <end position="34"/>
    </location>
</feature>
<dbReference type="PANTHER" id="PTHR43744:SF3">
    <property type="entry name" value="LACTOSE TRANSPORT SYSTEM PERMEASE PROTEIN LACG"/>
    <property type="match status" value="1"/>
</dbReference>
<evidence type="ECO:0000256" key="7">
    <source>
        <dbReference type="RuleBase" id="RU363032"/>
    </source>
</evidence>
<keyword evidence="3" id="KW-1003">Cell membrane</keyword>
<evidence type="ECO:0000313" key="10">
    <source>
        <dbReference type="Proteomes" id="UP000824101"/>
    </source>
</evidence>
<keyword evidence="2 7" id="KW-0813">Transport</keyword>
<dbReference type="AlphaFoldDB" id="A0A9D2GJ04"/>
<evidence type="ECO:0000256" key="2">
    <source>
        <dbReference type="ARBA" id="ARBA00022448"/>
    </source>
</evidence>
<proteinExistence type="inferred from homology"/>
<dbReference type="SUPFAM" id="SSF161098">
    <property type="entry name" value="MetI-like"/>
    <property type="match status" value="1"/>
</dbReference>
<feature type="transmembrane region" description="Helical" evidence="7">
    <location>
        <begin position="241"/>
        <end position="262"/>
    </location>
</feature>
<dbReference type="Proteomes" id="UP000824101">
    <property type="component" value="Unassembled WGS sequence"/>
</dbReference>
<reference evidence="9" key="2">
    <citation type="submission" date="2021-04" db="EMBL/GenBank/DDBJ databases">
        <authorList>
            <person name="Gilroy R."/>
        </authorList>
    </citation>
    <scope>NUCLEOTIDE SEQUENCE</scope>
    <source>
        <strain evidence="9">ChiBcec1-1093</strain>
    </source>
</reference>
<dbReference type="Gene3D" id="1.10.3720.10">
    <property type="entry name" value="MetI-like"/>
    <property type="match status" value="1"/>
</dbReference>
<accession>A0A9D2GJ04</accession>
<dbReference type="GO" id="GO:0005886">
    <property type="term" value="C:plasma membrane"/>
    <property type="evidence" value="ECO:0007669"/>
    <property type="project" value="UniProtKB-SubCell"/>
</dbReference>
<keyword evidence="5 7" id="KW-1133">Transmembrane helix</keyword>
<dbReference type="PANTHER" id="PTHR43744">
    <property type="entry name" value="ABC TRANSPORTER PERMEASE PROTEIN MG189-RELATED-RELATED"/>
    <property type="match status" value="1"/>
</dbReference>
<feature type="transmembrane region" description="Helical" evidence="7">
    <location>
        <begin position="101"/>
        <end position="118"/>
    </location>
</feature>